<dbReference type="PANTHER" id="PTHR23061">
    <property type="entry name" value="DNA POLYMERASE 2 ALPHA 70 KDA SUBUNIT"/>
    <property type="match status" value="1"/>
</dbReference>
<protein>
    <submittedName>
        <fullName evidence="3">Uncharacterized protein</fullName>
    </submittedName>
</protein>
<dbReference type="GO" id="GO:0006270">
    <property type="term" value="P:DNA replication initiation"/>
    <property type="evidence" value="ECO:0007669"/>
    <property type="project" value="TreeGrafter"/>
</dbReference>
<dbReference type="AlphaFoldDB" id="A0AAU9MF16"/>
<organism evidence="3 4">
    <name type="scientific">Lactuca virosa</name>
    <dbReference type="NCBI Taxonomy" id="75947"/>
    <lineage>
        <taxon>Eukaryota</taxon>
        <taxon>Viridiplantae</taxon>
        <taxon>Streptophyta</taxon>
        <taxon>Embryophyta</taxon>
        <taxon>Tracheophyta</taxon>
        <taxon>Spermatophyta</taxon>
        <taxon>Magnoliopsida</taxon>
        <taxon>eudicotyledons</taxon>
        <taxon>Gunneridae</taxon>
        <taxon>Pentapetalae</taxon>
        <taxon>asterids</taxon>
        <taxon>campanulids</taxon>
        <taxon>Asterales</taxon>
        <taxon>Asteraceae</taxon>
        <taxon>Cichorioideae</taxon>
        <taxon>Cichorieae</taxon>
        <taxon>Lactucinae</taxon>
        <taxon>Lactuca</taxon>
    </lineage>
</organism>
<evidence type="ECO:0000256" key="2">
    <source>
        <dbReference type="ARBA" id="ARBA00023242"/>
    </source>
</evidence>
<comment type="caution">
    <text evidence="3">The sequence shown here is derived from an EMBL/GenBank/DDBJ whole genome shotgun (WGS) entry which is preliminary data.</text>
</comment>
<sequence length="79" mass="9172">MENGEEDSEDDVIKRVQPIKCCSLEVHSSRPAPGCRYMYKRIEDKFNYLEDRIMKYSKAIVSSQLYEKHVDPLVASQAC</sequence>
<evidence type="ECO:0000313" key="3">
    <source>
        <dbReference type="EMBL" id="CAH1424141.1"/>
    </source>
</evidence>
<reference evidence="3 4" key="1">
    <citation type="submission" date="2022-01" db="EMBL/GenBank/DDBJ databases">
        <authorList>
            <person name="Xiong W."/>
            <person name="Schranz E."/>
        </authorList>
    </citation>
    <scope>NUCLEOTIDE SEQUENCE [LARGE SCALE GENOMIC DNA]</scope>
</reference>
<keyword evidence="4" id="KW-1185">Reference proteome</keyword>
<accession>A0AAU9MF16</accession>
<evidence type="ECO:0000256" key="1">
    <source>
        <dbReference type="ARBA" id="ARBA00004123"/>
    </source>
</evidence>
<dbReference type="InterPro" id="IPR016722">
    <property type="entry name" value="DNA_pol_alpha_bsu"/>
</dbReference>
<dbReference type="Proteomes" id="UP001157418">
    <property type="component" value="Unassembled WGS sequence"/>
</dbReference>
<comment type="subcellular location">
    <subcellularLocation>
        <location evidence="1">Nucleus</location>
    </subcellularLocation>
</comment>
<dbReference type="GO" id="GO:0005658">
    <property type="term" value="C:alpha DNA polymerase:primase complex"/>
    <property type="evidence" value="ECO:0007669"/>
    <property type="project" value="TreeGrafter"/>
</dbReference>
<keyword evidence="2" id="KW-0539">Nucleus</keyword>
<name>A0AAU9MF16_9ASTR</name>
<evidence type="ECO:0000313" key="4">
    <source>
        <dbReference type="Proteomes" id="UP001157418"/>
    </source>
</evidence>
<gene>
    <name evidence="3" type="ORF">LVIROSA_LOCUS11374</name>
</gene>
<dbReference type="PANTHER" id="PTHR23061:SF12">
    <property type="entry name" value="DNA POLYMERASE ALPHA SUBUNIT B"/>
    <property type="match status" value="1"/>
</dbReference>
<proteinExistence type="predicted"/>
<dbReference type="EMBL" id="CAKMRJ010001374">
    <property type="protein sequence ID" value="CAH1424141.1"/>
    <property type="molecule type" value="Genomic_DNA"/>
</dbReference>